<dbReference type="KEGG" id="rir:BN877_I1846"/>
<keyword evidence="5" id="KW-0812">Transmembrane</keyword>
<organism evidence="9 10">
    <name type="scientific">Agrobacterium pusense</name>
    <dbReference type="NCBI Taxonomy" id="648995"/>
    <lineage>
        <taxon>Bacteria</taxon>
        <taxon>Pseudomonadati</taxon>
        <taxon>Pseudomonadota</taxon>
        <taxon>Alphaproteobacteria</taxon>
        <taxon>Hyphomicrobiales</taxon>
        <taxon>Rhizobiaceae</taxon>
        <taxon>Rhizobium/Agrobacterium group</taxon>
        <taxon>Agrobacterium</taxon>
    </lineage>
</organism>
<evidence type="ECO:0000256" key="5">
    <source>
        <dbReference type="ARBA" id="ARBA00022692"/>
    </source>
</evidence>
<dbReference type="GO" id="GO:0016020">
    <property type="term" value="C:membrane"/>
    <property type="evidence" value="ECO:0007669"/>
    <property type="project" value="UniProtKB-SubCell"/>
</dbReference>
<dbReference type="HOGENOM" id="CLU_1313254_0_0_5"/>
<evidence type="ECO:0000256" key="1">
    <source>
        <dbReference type="ARBA" id="ARBA00004167"/>
    </source>
</evidence>
<keyword evidence="7" id="KW-0472">Membrane</keyword>
<keyword evidence="4" id="KW-0808">Transferase</keyword>
<dbReference type="InterPro" id="IPR038578">
    <property type="entry name" value="GT29-like_sf"/>
</dbReference>
<dbReference type="GO" id="GO:0012505">
    <property type="term" value="C:endomembrane system"/>
    <property type="evidence" value="ECO:0007669"/>
    <property type="project" value="UniProtKB-SubCell"/>
</dbReference>
<reference evidence="9 10" key="1">
    <citation type="journal article" date="2013" name="Genome Announc.">
        <title>Complete Genome Sequence of the Sesbania Symbiont and Rice Growth-Promoting Endophyte Rhizobium sp. Strain IRBG74.</title>
        <authorList>
            <person name="Crook M.B."/>
            <person name="Mitra S."/>
            <person name="Ane J.M."/>
            <person name="Sadowsky M.J."/>
            <person name="Gyaneshwar P."/>
        </authorList>
    </citation>
    <scope>NUCLEOTIDE SEQUENCE [LARGE SCALE GENOMIC DNA]</scope>
    <source>
        <strain evidence="9 10">IRBG74</strain>
    </source>
</reference>
<protein>
    <submittedName>
        <fullName evidence="9">Urease operon 23 kDa accessory protein</fullName>
    </submittedName>
</protein>
<evidence type="ECO:0000256" key="3">
    <source>
        <dbReference type="ARBA" id="ARBA00022676"/>
    </source>
</evidence>
<keyword evidence="3" id="KW-0328">Glycosyltransferase</keyword>
<dbReference type="RefSeq" id="WP_022556397.1">
    <property type="nucleotide sequence ID" value="NC_022535.1"/>
</dbReference>
<proteinExistence type="predicted"/>
<dbReference type="InterPro" id="IPR001675">
    <property type="entry name" value="Glyco_trans_29"/>
</dbReference>
<keyword evidence="6" id="KW-1133">Transmembrane helix</keyword>
<dbReference type="EMBL" id="HG518322">
    <property type="protein sequence ID" value="CDI08740.1"/>
    <property type="molecule type" value="Genomic_DNA"/>
</dbReference>
<name>U4Q4V3_9HYPH</name>
<evidence type="ECO:0000256" key="6">
    <source>
        <dbReference type="ARBA" id="ARBA00022989"/>
    </source>
</evidence>
<keyword evidence="8" id="KW-0325">Glycoprotein</keyword>
<evidence type="ECO:0000256" key="4">
    <source>
        <dbReference type="ARBA" id="ARBA00022679"/>
    </source>
</evidence>
<dbReference type="Pfam" id="PF00777">
    <property type="entry name" value="Glyco_transf_29"/>
    <property type="match status" value="1"/>
</dbReference>
<comment type="subcellular location">
    <subcellularLocation>
        <location evidence="2">Endomembrane system</location>
    </subcellularLocation>
    <subcellularLocation>
        <location evidence="1">Membrane</location>
        <topology evidence="1">Single-pass membrane protein</topology>
    </subcellularLocation>
</comment>
<sequence>MDRQILFHCRRLANIVGAGPKRIALVGNGENARGFGSEIDSHDFVVRMNRAIHFGEAGTKTDALAVINWSGPGRWMTNGETPINAEALRAAKSIWLPMPPEDMESVKNDQPGTFEWPTYVDFTSEVIDNLVDGRPYIKFPPNIWRSLTKELRGLGAAKTQASSTGALVLAYLVRVWPRSKVTLYGFTHEGWDGHPWEQEKAWIRNLDRVPYKP</sequence>
<dbReference type="Proteomes" id="UP000016944">
    <property type="component" value="Chromosome I"/>
</dbReference>
<accession>U4Q4V3</accession>
<gene>
    <name evidence="9" type="ORF">BN877_I1846</name>
</gene>
<dbReference type="GO" id="GO:0008373">
    <property type="term" value="F:sialyltransferase activity"/>
    <property type="evidence" value="ECO:0007669"/>
    <property type="project" value="InterPro"/>
</dbReference>
<dbReference type="Gene3D" id="3.90.1480.20">
    <property type="entry name" value="Glycosyl transferase family 29"/>
    <property type="match status" value="1"/>
</dbReference>
<evidence type="ECO:0000256" key="2">
    <source>
        <dbReference type="ARBA" id="ARBA00004308"/>
    </source>
</evidence>
<evidence type="ECO:0000256" key="8">
    <source>
        <dbReference type="ARBA" id="ARBA00023180"/>
    </source>
</evidence>
<dbReference type="AlphaFoldDB" id="U4Q4V3"/>
<evidence type="ECO:0000313" key="9">
    <source>
        <dbReference type="EMBL" id="CDI08740.1"/>
    </source>
</evidence>
<evidence type="ECO:0000313" key="10">
    <source>
        <dbReference type="Proteomes" id="UP000016944"/>
    </source>
</evidence>
<evidence type="ECO:0000256" key="7">
    <source>
        <dbReference type="ARBA" id="ARBA00023136"/>
    </source>
</evidence>